<protein>
    <submittedName>
        <fullName evidence="2">Stage III sporulation protein AF</fullName>
    </submittedName>
</protein>
<accession>A0A428N891</accession>
<name>A0A428N891_9BACI</name>
<keyword evidence="3" id="KW-1185">Reference proteome</keyword>
<dbReference type="AlphaFoldDB" id="A0A428N891"/>
<dbReference type="EMBL" id="RBVX01000003">
    <property type="protein sequence ID" value="RSL34558.1"/>
    <property type="molecule type" value="Genomic_DNA"/>
</dbReference>
<reference evidence="2 3" key="1">
    <citation type="submission" date="2018-10" db="EMBL/GenBank/DDBJ databases">
        <title>Draft genome sequence of Bacillus salarius IM0101, isolated from a hypersaline soil in Inner Mongolia, China.</title>
        <authorList>
            <person name="Yamprayoonswat W."/>
            <person name="Boonvisut S."/>
            <person name="Jumpathong W."/>
            <person name="Sittihan S."/>
            <person name="Ruangsuj P."/>
            <person name="Wanthongcharoen S."/>
            <person name="Thongpramul N."/>
            <person name="Pimmason S."/>
            <person name="Yu B."/>
            <person name="Yasawong M."/>
        </authorList>
    </citation>
    <scope>NUCLEOTIDE SEQUENCE [LARGE SCALE GENOMIC DNA]</scope>
    <source>
        <strain evidence="2 3">IM0101</strain>
    </source>
</reference>
<evidence type="ECO:0000313" key="3">
    <source>
        <dbReference type="Proteomes" id="UP000275076"/>
    </source>
</evidence>
<gene>
    <name evidence="2" type="primary">spoIIIAF</name>
    <name evidence="2" type="ORF">D7Z54_05300</name>
</gene>
<evidence type="ECO:0000256" key="1">
    <source>
        <dbReference type="SAM" id="Phobius"/>
    </source>
</evidence>
<evidence type="ECO:0000313" key="2">
    <source>
        <dbReference type="EMBL" id="RSL34558.1"/>
    </source>
</evidence>
<keyword evidence="1" id="KW-0472">Membrane</keyword>
<keyword evidence="1" id="KW-0812">Transmembrane</keyword>
<feature type="transmembrane region" description="Helical" evidence="1">
    <location>
        <begin position="36"/>
        <end position="55"/>
    </location>
</feature>
<keyword evidence="1" id="KW-1133">Transmembrane helix</keyword>
<sequence length="213" mass="24448">MEWLSQWMSNLIIFLLAAFLLELLLPSSSFQKYARLVLSFILMLLIIEPILSLTNSASEEKLKERIDTLSDSNFENQSVELQVNNQKNEIEAGQDAYISKQVSIQLKDQVSDHLKEQWGWEVENISFEPGEENETDMDKASVHVSLTSHKEEDNSSSDIETVRIDVEQQSDEIEHTEETNESHPVRADIKTYLAETWEVKEEQISISMLEEGG</sequence>
<dbReference type="NCBIfam" id="TIGR02896">
    <property type="entry name" value="spore_III_AF"/>
    <property type="match status" value="1"/>
</dbReference>
<dbReference type="InterPro" id="IPR014245">
    <property type="entry name" value="Spore_III_AF"/>
</dbReference>
<organism evidence="2 3">
    <name type="scientific">Salibacterium salarium</name>
    <dbReference type="NCBI Taxonomy" id="284579"/>
    <lineage>
        <taxon>Bacteria</taxon>
        <taxon>Bacillati</taxon>
        <taxon>Bacillota</taxon>
        <taxon>Bacilli</taxon>
        <taxon>Bacillales</taxon>
        <taxon>Bacillaceae</taxon>
    </lineage>
</organism>
<dbReference type="Proteomes" id="UP000275076">
    <property type="component" value="Unassembled WGS sequence"/>
</dbReference>
<dbReference type="RefSeq" id="WP_125554789.1">
    <property type="nucleotide sequence ID" value="NZ_RBVX01000003.1"/>
</dbReference>
<dbReference type="OrthoDB" id="2375554at2"/>
<dbReference type="Pfam" id="PF09581">
    <property type="entry name" value="Spore_III_AF"/>
    <property type="match status" value="1"/>
</dbReference>
<comment type="caution">
    <text evidence="2">The sequence shown here is derived from an EMBL/GenBank/DDBJ whole genome shotgun (WGS) entry which is preliminary data.</text>
</comment>
<proteinExistence type="predicted"/>